<name>A0A0D1XPP1_9PEZI</name>
<dbReference type="EMBL" id="KN847540">
    <property type="protein sequence ID" value="KIW04501.1"/>
    <property type="molecule type" value="Genomic_DNA"/>
</dbReference>
<dbReference type="EMBL" id="KN847540">
    <property type="protein sequence ID" value="KIW04502.1"/>
    <property type="molecule type" value="Genomic_DNA"/>
</dbReference>
<feature type="compositionally biased region" description="Gly residues" evidence="1">
    <location>
        <begin position="349"/>
        <end position="363"/>
    </location>
</feature>
<dbReference type="RefSeq" id="XP_016214371.1">
    <property type="nucleotide sequence ID" value="XM_016357579.1"/>
</dbReference>
<keyword evidence="4" id="KW-1185">Reference proteome</keyword>
<evidence type="ECO:0000256" key="1">
    <source>
        <dbReference type="SAM" id="MobiDB-lite"/>
    </source>
</evidence>
<dbReference type="GO" id="GO:0005506">
    <property type="term" value="F:iron ion binding"/>
    <property type="evidence" value="ECO:0007669"/>
    <property type="project" value="InterPro"/>
</dbReference>
<dbReference type="InterPro" id="IPR015889">
    <property type="entry name" value="Intradiol_dOase_core"/>
</dbReference>
<gene>
    <name evidence="3" type="ORF">PV09_04258</name>
</gene>
<evidence type="ECO:0000313" key="3">
    <source>
        <dbReference type="EMBL" id="KIW04501.1"/>
    </source>
</evidence>
<feature type="compositionally biased region" description="Polar residues" evidence="1">
    <location>
        <begin position="377"/>
        <end position="395"/>
    </location>
</feature>
<evidence type="ECO:0008006" key="5">
    <source>
        <dbReference type="Google" id="ProtNLM"/>
    </source>
</evidence>
<evidence type="ECO:0000256" key="2">
    <source>
        <dbReference type="SAM" id="SignalP"/>
    </source>
</evidence>
<dbReference type="Proteomes" id="UP000053259">
    <property type="component" value="Unassembled WGS sequence"/>
</dbReference>
<evidence type="ECO:0000313" key="4">
    <source>
        <dbReference type="Proteomes" id="UP000053259"/>
    </source>
</evidence>
<dbReference type="OrthoDB" id="121380at2759"/>
<dbReference type="SUPFAM" id="SSF49482">
    <property type="entry name" value="Aromatic compound dioxygenase"/>
    <property type="match status" value="1"/>
</dbReference>
<dbReference type="PANTHER" id="PTHR34315:SF1">
    <property type="entry name" value="INTRADIOL RING-CLEAVAGE DIOXYGENASES DOMAIN-CONTAINING PROTEIN-RELATED"/>
    <property type="match status" value="1"/>
</dbReference>
<organism evidence="3 4">
    <name type="scientific">Verruconis gallopava</name>
    <dbReference type="NCBI Taxonomy" id="253628"/>
    <lineage>
        <taxon>Eukaryota</taxon>
        <taxon>Fungi</taxon>
        <taxon>Dikarya</taxon>
        <taxon>Ascomycota</taxon>
        <taxon>Pezizomycotina</taxon>
        <taxon>Dothideomycetes</taxon>
        <taxon>Pleosporomycetidae</taxon>
        <taxon>Venturiales</taxon>
        <taxon>Sympoventuriaceae</taxon>
        <taxon>Verruconis</taxon>
    </lineage>
</organism>
<feature type="chain" id="PRO_5007395179" description="Intradiol ring-cleavage dioxygenases domain-containing protein" evidence="2">
    <location>
        <begin position="21"/>
        <end position="422"/>
    </location>
</feature>
<protein>
    <recommendedName>
        <fullName evidence="5">Intradiol ring-cleavage dioxygenases domain-containing protein</fullName>
    </recommendedName>
</protein>
<dbReference type="VEuPathDB" id="FungiDB:PV09_04258"/>
<dbReference type="RefSeq" id="XP_016214370.1">
    <property type="nucleotide sequence ID" value="XM_016357578.1"/>
</dbReference>
<feature type="signal peptide" evidence="2">
    <location>
        <begin position="1"/>
        <end position="20"/>
    </location>
</feature>
<dbReference type="Gene3D" id="2.60.130.10">
    <property type="entry name" value="Aromatic compound dioxygenase"/>
    <property type="match status" value="1"/>
</dbReference>
<sequence>MHRQIFYVLVILAGISNAHPGDDHRSELMKRAEWLNQVERRDLSHCAEKLKARGVHARALQRRSALADSRRTMRSLPSLPYLKARDLDSVVNISHHSSLTGLTASSTDETIFSGNSSCILNPEVTEGPYYVLGELVRKNVTEGFAGVPLTLDIQIIDVNTCEPVPDIMLDFWHCNSTGVYSGVVANGNGNSADLTNLDTTFNRGIQKADDDGVVTFDSTFPGHYTGRATHIHIMGHIGATVGANNTLSSQGSIAHVGQIFFDQDLISQVEAVEPYASNTQELTLNADDMIASQAAEDVDPFAEYVLLGSDISDGILAWTTIGVNVTANYSVSAAATIYADGGVANENAMGGGPDAPGASGGPPNGTASVAATGGVSKRTTSSVKASGTTAAPVTVSSSDAQPAANWYNRVLMAAVGVGAAMA</sequence>
<dbReference type="GeneID" id="27312231"/>
<accession>A0A0D1XPP1</accession>
<dbReference type="STRING" id="253628.A0A0D1XPP1"/>
<dbReference type="AlphaFoldDB" id="A0A0D1XPP1"/>
<keyword evidence="2" id="KW-0732">Signal</keyword>
<dbReference type="GO" id="GO:0016702">
    <property type="term" value="F:oxidoreductase activity, acting on single donors with incorporation of molecular oxygen, incorporation of two atoms of oxygen"/>
    <property type="evidence" value="ECO:0007669"/>
    <property type="project" value="InterPro"/>
</dbReference>
<reference evidence="3 4" key="1">
    <citation type="submission" date="2015-01" db="EMBL/GenBank/DDBJ databases">
        <title>The Genome Sequence of Ochroconis gallopava CBS43764.</title>
        <authorList>
            <consortium name="The Broad Institute Genomics Platform"/>
            <person name="Cuomo C."/>
            <person name="de Hoog S."/>
            <person name="Gorbushina A."/>
            <person name="Stielow B."/>
            <person name="Teixiera M."/>
            <person name="Abouelleil A."/>
            <person name="Chapman S.B."/>
            <person name="Priest M."/>
            <person name="Young S.K."/>
            <person name="Wortman J."/>
            <person name="Nusbaum C."/>
            <person name="Birren B."/>
        </authorList>
    </citation>
    <scope>NUCLEOTIDE SEQUENCE [LARGE SCALE GENOMIC DNA]</scope>
    <source>
        <strain evidence="3 4">CBS 43764</strain>
    </source>
</reference>
<feature type="region of interest" description="Disordered" evidence="1">
    <location>
        <begin position="349"/>
        <end position="395"/>
    </location>
</feature>
<proteinExistence type="predicted"/>
<dbReference type="PANTHER" id="PTHR34315">
    <property type="match status" value="1"/>
</dbReference>
<dbReference type="CDD" id="cd03457">
    <property type="entry name" value="intradiol_dioxygenase_like"/>
    <property type="match status" value="1"/>
</dbReference>
<dbReference type="HOGENOM" id="CLU_027719_0_1_1"/>